<dbReference type="KEGG" id="ege:EM595_2625"/>
<name>A0A0U5L662_9GAMM</name>
<evidence type="ECO:0000313" key="3">
    <source>
        <dbReference type="EMBL" id="CUU24856.1"/>
    </source>
</evidence>
<sequence length="429" mass="46470">MRGPFFSAPIVKKPHLATSRCTESDYYVFFPPQSDLDVISLKTSARVLLALLSVALPLKGMAQIAPDPLLASQIVDRYAEHIFYGSGATGMALVAIDGNQQVFTSLGETRPGNNIRPQKDSVIRIASLSKLMTSQMMVKLAERGTLRLDDPLSKYAPPGASVPNYNGQPIRLINLSTHTAGLPREQPGGKAVRPVFVWPTRADRWNWLTRAPLKVAPGSRAAYSNIGYDLLADALARAAGTPYPALFSQLLTRPLGMKDTTFTPSPDQCARLMVAEKGASPCVNTLAAIGSGGVYSTPEDMGRWMQQFLNSDIHRRTSQSDRLQTVIYRRDQLVKVDGMDVPGRADGIGMGWVYMAPRDGHPGIIEKTGGGGGFITYMAMVPQHNVGVFVVVTRSPLTRFTAMSDGVNNLLAELVGNQNGSPMRIDAIN</sequence>
<dbReference type="GO" id="GO:0004180">
    <property type="term" value="F:carboxypeptidase activity"/>
    <property type="evidence" value="ECO:0007669"/>
    <property type="project" value="UniProtKB-KW"/>
</dbReference>
<dbReference type="EMBL" id="LN907827">
    <property type="protein sequence ID" value="CUU24856.1"/>
    <property type="molecule type" value="Genomic_DNA"/>
</dbReference>
<gene>
    <name evidence="3" type="primary">ampH</name>
    <name evidence="3" type="ORF">EM595_2625</name>
</gene>
<dbReference type="PANTHER" id="PTHR22935">
    <property type="entry name" value="PENICILLIN-BINDING PROTEIN"/>
    <property type="match status" value="1"/>
</dbReference>
<dbReference type="PANTHER" id="PTHR22935:SF95">
    <property type="entry name" value="BETA-LACTAMASE-LIKE 1-RELATED"/>
    <property type="match status" value="1"/>
</dbReference>
<keyword evidence="3" id="KW-0121">Carboxypeptidase</keyword>
<dbReference type="InterPro" id="IPR001466">
    <property type="entry name" value="Beta-lactam-related"/>
</dbReference>
<organism evidence="3 4">
    <name type="scientific">Duffyella gerundensis</name>
    <dbReference type="NCBI Taxonomy" id="1619313"/>
    <lineage>
        <taxon>Bacteria</taxon>
        <taxon>Pseudomonadati</taxon>
        <taxon>Pseudomonadota</taxon>
        <taxon>Gammaproteobacteria</taxon>
        <taxon>Enterobacterales</taxon>
        <taxon>Erwiniaceae</taxon>
        <taxon>Duffyella</taxon>
    </lineage>
</organism>
<dbReference type="InterPro" id="IPR012338">
    <property type="entry name" value="Beta-lactam/transpept-like"/>
</dbReference>
<dbReference type="PATRIC" id="fig|1619313.3.peg.2730"/>
<comment type="similarity">
    <text evidence="1">Belongs to the beta-lactamase family.</text>
</comment>
<protein>
    <submittedName>
        <fullName evidence="3">D-alanyl-D-alanine-carboxypeptidase/ endopeptidase AmpH</fullName>
        <ecNumber evidence="3">3.4.-.-</ecNumber>
    </submittedName>
</protein>
<dbReference type="NCBIfam" id="NF007943">
    <property type="entry name" value="PRK10662.1"/>
    <property type="match status" value="1"/>
</dbReference>
<keyword evidence="3" id="KW-0378">Hydrolase</keyword>
<dbReference type="InterPro" id="IPR051478">
    <property type="entry name" value="Beta-lactamase-like_AB/R"/>
</dbReference>
<feature type="domain" description="Beta-lactamase-related" evidence="2">
    <location>
        <begin position="85"/>
        <end position="398"/>
    </location>
</feature>
<keyword evidence="3" id="KW-0645">Protease</keyword>
<proteinExistence type="inferred from homology"/>
<dbReference type="SUPFAM" id="SSF56601">
    <property type="entry name" value="beta-lactamase/transpeptidase-like"/>
    <property type="match status" value="1"/>
</dbReference>
<evidence type="ECO:0000313" key="4">
    <source>
        <dbReference type="Proteomes" id="UP000059419"/>
    </source>
</evidence>
<dbReference type="STRING" id="1619313.EM595_2625"/>
<dbReference type="Proteomes" id="UP000059419">
    <property type="component" value="Chromosome 1"/>
</dbReference>
<dbReference type="AlphaFoldDB" id="A0A0U5L662"/>
<keyword evidence="4" id="KW-1185">Reference proteome</keyword>
<accession>A0A0U5L662</accession>
<evidence type="ECO:0000256" key="1">
    <source>
        <dbReference type="ARBA" id="ARBA00038473"/>
    </source>
</evidence>
<dbReference type="EC" id="3.4.-.-" evidence="3"/>
<dbReference type="Pfam" id="PF00144">
    <property type="entry name" value="Beta-lactamase"/>
    <property type="match status" value="1"/>
</dbReference>
<evidence type="ECO:0000259" key="2">
    <source>
        <dbReference type="Pfam" id="PF00144"/>
    </source>
</evidence>
<dbReference type="OrthoDB" id="119951at2"/>
<reference evidence="4" key="1">
    <citation type="submission" date="2015-11" db="EMBL/GenBank/DDBJ databases">
        <authorList>
            <person name="Blom J."/>
        </authorList>
    </citation>
    <scope>NUCLEOTIDE SEQUENCE [LARGE SCALE GENOMIC DNA]</scope>
</reference>
<dbReference type="Gene3D" id="3.40.710.10">
    <property type="entry name" value="DD-peptidase/beta-lactamase superfamily"/>
    <property type="match status" value="1"/>
</dbReference>